<keyword evidence="5" id="KW-1185">Reference proteome</keyword>
<proteinExistence type="predicted"/>
<evidence type="ECO:0000259" key="3">
    <source>
        <dbReference type="PROSITE" id="PS50004"/>
    </source>
</evidence>
<evidence type="ECO:0000313" key="5">
    <source>
        <dbReference type="Proteomes" id="UP000594638"/>
    </source>
</evidence>
<dbReference type="GO" id="GO:0006887">
    <property type="term" value="P:exocytosis"/>
    <property type="evidence" value="ECO:0007669"/>
    <property type="project" value="InterPro"/>
</dbReference>
<dbReference type="AlphaFoldDB" id="A0A8S0TGA7"/>
<dbReference type="GO" id="GO:0016020">
    <property type="term" value="C:membrane"/>
    <property type="evidence" value="ECO:0007669"/>
    <property type="project" value="InterPro"/>
</dbReference>
<dbReference type="InterPro" id="IPR035892">
    <property type="entry name" value="C2_domain_sf"/>
</dbReference>
<sequence length="122" mass="13757">MTKGQFEVDVVCAQGLRMDHETATGIYVKLHLRGRSRGNKRKTRIVQPCESPSFKQTVRYDASLVDNKLLEVSVWLKQGSYRGKQAIGSTDVRLSSLDLAQPQFSWYSLRSMDNVSSSSVDE</sequence>
<keyword evidence="1" id="KW-0770">Synapse</keyword>
<comment type="caution">
    <text evidence="4">The sequence shown here is derived from an EMBL/GenBank/DDBJ whole genome shotgun (WGS) entry which is preliminary data.</text>
</comment>
<dbReference type="OrthoDB" id="10059918at2759"/>
<dbReference type="Gramene" id="OE9A064177T1">
    <property type="protein sequence ID" value="OE9A064177C1"/>
    <property type="gene ID" value="OE9A064177"/>
</dbReference>
<dbReference type="GO" id="GO:0031267">
    <property type="term" value="F:small GTPase binding"/>
    <property type="evidence" value="ECO:0007669"/>
    <property type="project" value="InterPro"/>
</dbReference>
<evidence type="ECO:0000256" key="2">
    <source>
        <dbReference type="ARBA" id="ARBA00034103"/>
    </source>
</evidence>
<organism evidence="4 5">
    <name type="scientific">Olea europaea subsp. europaea</name>
    <dbReference type="NCBI Taxonomy" id="158383"/>
    <lineage>
        <taxon>Eukaryota</taxon>
        <taxon>Viridiplantae</taxon>
        <taxon>Streptophyta</taxon>
        <taxon>Embryophyta</taxon>
        <taxon>Tracheophyta</taxon>
        <taxon>Spermatophyta</taxon>
        <taxon>Magnoliopsida</taxon>
        <taxon>eudicotyledons</taxon>
        <taxon>Gunneridae</taxon>
        <taxon>Pentapetalae</taxon>
        <taxon>asterids</taxon>
        <taxon>lamiids</taxon>
        <taxon>Lamiales</taxon>
        <taxon>Oleaceae</taxon>
        <taxon>Oleeae</taxon>
        <taxon>Olea</taxon>
    </lineage>
</organism>
<dbReference type="SMART" id="SM00239">
    <property type="entry name" value="C2"/>
    <property type="match status" value="1"/>
</dbReference>
<dbReference type="PROSITE" id="PS50004">
    <property type="entry name" value="C2"/>
    <property type="match status" value="1"/>
</dbReference>
<dbReference type="PANTHER" id="PTHR12157:SF24">
    <property type="entry name" value="FIFE, ISOFORM D"/>
    <property type="match status" value="1"/>
</dbReference>
<dbReference type="Gene3D" id="2.60.40.150">
    <property type="entry name" value="C2 domain"/>
    <property type="match status" value="1"/>
</dbReference>
<name>A0A8S0TGA7_OLEEU</name>
<accession>A0A8S0TGA7</accession>
<dbReference type="InterPro" id="IPR000008">
    <property type="entry name" value="C2_dom"/>
</dbReference>
<comment type="subcellular location">
    <subcellularLocation>
        <location evidence="2">Synapse</location>
    </subcellularLocation>
</comment>
<dbReference type="Pfam" id="PF00168">
    <property type="entry name" value="C2"/>
    <property type="match status" value="1"/>
</dbReference>
<dbReference type="GO" id="GO:0044325">
    <property type="term" value="F:transmembrane transporter binding"/>
    <property type="evidence" value="ECO:0007669"/>
    <property type="project" value="TreeGrafter"/>
</dbReference>
<dbReference type="SUPFAM" id="SSF49562">
    <property type="entry name" value="C2 domain (Calcium/lipid-binding domain, CaLB)"/>
    <property type="match status" value="1"/>
</dbReference>
<evidence type="ECO:0000313" key="4">
    <source>
        <dbReference type="EMBL" id="CAA3004438.1"/>
    </source>
</evidence>
<gene>
    <name evidence="4" type="ORF">OLEA9_A064177</name>
</gene>
<dbReference type="InterPro" id="IPR039032">
    <property type="entry name" value="Rim-like"/>
</dbReference>
<reference evidence="4 5" key="1">
    <citation type="submission" date="2019-12" db="EMBL/GenBank/DDBJ databases">
        <authorList>
            <person name="Alioto T."/>
            <person name="Alioto T."/>
            <person name="Gomez Garrido J."/>
        </authorList>
    </citation>
    <scope>NUCLEOTIDE SEQUENCE [LARGE SCALE GENOMIC DNA]</scope>
</reference>
<dbReference type="PANTHER" id="PTHR12157">
    <property type="entry name" value="REGULATING SYNAPTIC MEMBRANE EXOCYTOSIS PROTEIN"/>
    <property type="match status" value="1"/>
</dbReference>
<protein>
    <submittedName>
        <fullName evidence="4">Regulating synaptic membrane exocytosis 1 isoform X1</fullName>
    </submittedName>
</protein>
<evidence type="ECO:0000256" key="1">
    <source>
        <dbReference type="ARBA" id="ARBA00023018"/>
    </source>
</evidence>
<dbReference type="EMBL" id="CACTIH010006218">
    <property type="protein sequence ID" value="CAA3004438.1"/>
    <property type="molecule type" value="Genomic_DNA"/>
</dbReference>
<dbReference type="GO" id="GO:0042391">
    <property type="term" value="P:regulation of membrane potential"/>
    <property type="evidence" value="ECO:0007669"/>
    <property type="project" value="TreeGrafter"/>
</dbReference>
<feature type="domain" description="C2" evidence="3">
    <location>
        <begin position="1"/>
        <end position="107"/>
    </location>
</feature>
<dbReference type="Proteomes" id="UP000594638">
    <property type="component" value="Unassembled WGS sequence"/>
</dbReference>